<dbReference type="EMBL" id="SMFZ01000002">
    <property type="protein sequence ID" value="TCK20039.1"/>
    <property type="molecule type" value="Genomic_DNA"/>
</dbReference>
<protein>
    <submittedName>
        <fullName evidence="2">Helix-turn-helix protein</fullName>
    </submittedName>
</protein>
<gene>
    <name evidence="2" type="ORF">EV378_3987</name>
</gene>
<dbReference type="InterPro" id="IPR043917">
    <property type="entry name" value="DUF5753"/>
</dbReference>
<dbReference type="Proteomes" id="UP000295560">
    <property type="component" value="Unassembled WGS sequence"/>
</dbReference>
<evidence type="ECO:0000313" key="2">
    <source>
        <dbReference type="EMBL" id="TCK20039.1"/>
    </source>
</evidence>
<dbReference type="GO" id="GO:0003677">
    <property type="term" value="F:DNA binding"/>
    <property type="evidence" value="ECO:0007669"/>
    <property type="project" value="InterPro"/>
</dbReference>
<dbReference type="InterPro" id="IPR010982">
    <property type="entry name" value="Lambda_DNA-bd_dom_sf"/>
</dbReference>
<evidence type="ECO:0000259" key="1">
    <source>
        <dbReference type="PROSITE" id="PS50943"/>
    </source>
</evidence>
<proteinExistence type="predicted"/>
<organism evidence="2 3">
    <name type="scientific">Pseudonocardia endophytica</name>
    <dbReference type="NCBI Taxonomy" id="401976"/>
    <lineage>
        <taxon>Bacteria</taxon>
        <taxon>Bacillati</taxon>
        <taxon>Actinomycetota</taxon>
        <taxon>Actinomycetes</taxon>
        <taxon>Pseudonocardiales</taxon>
        <taxon>Pseudonocardiaceae</taxon>
        <taxon>Pseudonocardia</taxon>
    </lineage>
</organism>
<name>A0A4R1HKD8_PSEEN</name>
<dbReference type="CDD" id="cd00093">
    <property type="entry name" value="HTH_XRE"/>
    <property type="match status" value="1"/>
</dbReference>
<evidence type="ECO:0000313" key="3">
    <source>
        <dbReference type="Proteomes" id="UP000295560"/>
    </source>
</evidence>
<keyword evidence="3" id="KW-1185">Reference proteome</keyword>
<dbReference type="Pfam" id="PF19054">
    <property type="entry name" value="DUF5753"/>
    <property type="match status" value="1"/>
</dbReference>
<accession>A0A4R1HKD8</accession>
<dbReference type="Gene3D" id="1.10.260.40">
    <property type="entry name" value="lambda repressor-like DNA-binding domains"/>
    <property type="match status" value="1"/>
</dbReference>
<dbReference type="SMART" id="SM00530">
    <property type="entry name" value="HTH_XRE"/>
    <property type="match status" value="1"/>
</dbReference>
<comment type="caution">
    <text evidence="2">The sequence shown here is derived from an EMBL/GenBank/DDBJ whole genome shotgun (WGS) entry which is preliminary data.</text>
</comment>
<dbReference type="AlphaFoldDB" id="A0A4R1HKD8"/>
<dbReference type="PROSITE" id="PS50943">
    <property type="entry name" value="HTH_CROC1"/>
    <property type="match status" value="1"/>
</dbReference>
<dbReference type="SUPFAM" id="SSF47413">
    <property type="entry name" value="lambda repressor-like DNA-binding domains"/>
    <property type="match status" value="1"/>
</dbReference>
<dbReference type="Pfam" id="PF13560">
    <property type="entry name" value="HTH_31"/>
    <property type="match status" value="1"/>
</dbReference>
<feature type="domain" description="HTH cro/C1-type" evidence="1">
    <location>
        <begin position="24"/>
        <end position="79"/>
    </location>
</feature>
<dbReference type="InterPro" id="IPR001387">
    <property type="entry name" value="Cro/C1-type_HTH"/>
</dbReference>
<reference evidence="2 3" key="1">
    <citation type="submission" date="2019-03" db="EMBL/GenBank/DDBJ databases">
        <title>Sequencing the genomes of 1000 actinobacteria strains.</title>
        <authorList>
            <person name="Klenk H.-P."/>
        </authorList>
    </citation>
    <scope>NUCLEOTIDE SEQUENCE [LARGE SCALE GENOMIC DNA]</scope>
    <source>
        <strain evidence="2 3">DSM 44969</strain>
    </source>
</reference>
<sequence>MTGVPVPADDPGPTALRMIFGGQLRRLRERAGVTREDAGAAIRGSHAKISRLELGRVRFKDRDVSDLLALYGIGDGPDRDQLLDLAHRANQPGWWQQYGDVLPSWFETYLGLEPAAATIRNYEMQFVPGLLQTEEYARVVVGLGRAPDPDGRAVDVRMRRQRLLDSEAGPRFVAVVDETALRRPLPGVDAMRRQLRHLAEMSEAPSVELRIVPFRAGMHPAAGGAFSILDFADPELPPIVYLEHLTSALYLDKHADVDRYDEAMRRLCEISVCPEGAPAVLERIGREL</sequence>